<dbReference type="Pfam" id="PF00339">
    <property type="entry name" value="Arrestin_N"/>
    <property type="match status" value="1"/>
</dbReference>
<evidence type="ECO:0000313" key="2">
    <source>
        <dbReference type="EMBL" id="OMJ90298.1"/>
    </source>
</evidence>
<dbReference type="InterPro" id="IPR050357">
    <property type="entry name" value="Arrestin_domain-protein"/>
</dbReference>
<dbReference type="InterPro" id="IPR011021">
    <property type="entry name" value="Arrestin-like_N"/>
</dbReference>
<dbReference type="AlphaFoldDB" id="A0A1R2CMR5"/>
<feature type="domain" description="Arrestin-like N-terminal" evidence="1">
    <location>
        <begin position="12"/>
        <end position="127"/>
    </location>
</feature>
<evidence type="ECO:0000313" key="3">
    <source>
        <dbReference type="Proteomes" id="UP000187209"/>
    </source>
</evidence>
<dbReference type="InterPro" id="IPR014752">
    <property type="entry name" value="Arrestin-like_C"/>
</dbReference>
<evidence type="ECO:0000259" key="1">
    <source>
        <dbReference type="Pfam" id="PF00339"/>
    </source>
</evidence>
<proteinExistence type="predicted"/>
<dbReference type="GO" id="GO:0005737">
    <property type="term" value="C:cytoplasm"/>
    <property type="evidence" value="ECO:0007669"/>
    <property type="project" value="TreeGrafter"/>
</dbReference>
<name>A0A1R2CMR5_9CILI</name>
<reference evidence="2 3" key="1">
    <citation type="submission" date="2016-11" db="EMBL/GenBank/DDBJ databases">
        <title>The macronuclear genome of Stentor coeruleus: a giant cell with tiny introns.</title>
        <authorList>
            <person name="Slabodnick M."/>
            <person name="Ruby J.G."/>
            <person name="Reiff S.B."/>
            <person name="Swart E.C."/>
            <person name="Gosai S."/>
            <person name="Prabakaran S."/>
            <person name="Witkowska E."/>
            <person name="Larue G.E."/>
            <person name="Fisher S."/>
            <person name="Freeman R.M."/>
            <person name="Gunawardena J."/>
            <person name="Chu W."/>
            <person name="Stover N.A."/>
            <person name="Gregory B.D."/>
            <person name="Nowacki M."/>
            <person name="Derisi J."/>
            <person name="Roy S.W."/>
            <person name="Marshall W.F."/>
            <person name="Sood P."/>
        </authorList>
    </citation>
    <scope>NUCLEOTIDE SEQUENCE [LARGE SCALE GENOMIC DNA]</scope>
    <source>
        <strain evidence="2">WM001</strain>
    </source>
</reference>
<keyword evidence="3" id="KW-1185">Reference proteome</keyword>
<dbReference type="Gene3D" id="2.60.40.640">
    <property type="match status" value="1"/>
</dbReference>
<comment type="caution">
    <text evidence="2">The sequence shown here is derived from an EMBL/GenBank/DDBJ whole genome shotgun (WGS) entry which is preliminary data.</text>
</comment>
<dbReference type="GO" id="GO:0015031">
    <property type="term" value="P:protein transport"/>
    <property type="evidence" value="ECO:0007669"/>
    <property type="project" value="TreeGrafter"/>
</dbReference>
<organism evidence="2 3">
    <name type="scientific">Stentor coeruleus</name>
    <dbReference type="NCBI Taxonomy" id="5963"/>
    <lineage>
        <taxon>Eukaryota</taxon>
        <taxon>Sar</taxon>
        <taxon>Alveolata</taxon>
        <taxon>Ciliophora</taxon>
        <taxon>Postciliodesmatophora</taxon>
        <taxon>Heterotrichea</taxon>
        <taxon>Heterotrichida</taxon>
        <taxon>Stentoridae</taxon>
        <taxon>Stentor</taxon>
    </lineage>
</organism>
<dbReference type="SUPFAM" id="SSF81296">
    <property type="entry name" value="E set domains"/>
    <property type="match status" value="1"/>
</dbReference>
<sequence>MGNKASFGFIKTQKTVYANGETIFGEFCLKCHEDMHAQRILLKVTGVEVAEWEEMQNNAMRQYRGSQIIIDYSEVLYRVPYDNMPKGDYIFPFAIELPFDIPSSTSFNYPRLNGRIQYMMDIYLEGTDIKASADIKVVNSKYDEPVLSEAYSKLKGCLWIERGEVYLRGKPSKSMCTSAENLRVFVDFDISKSSWNIANIDISIVQIISVNSGDKKYIRRQAVYSKNIPTPGQQFGIDLPIRDISPDARDAFSCAGRVIEVAYSVEINGVMDSIFSVYGEEPQIIMWFSLNPPDHPPEIPKCTFSWKPTVQEMGKRTSIPIFR</sequence>
<accession>A0A1R2CMR5</accession>
<dbReference type="PANTHER" id="PTHR11188:SF17">
    <property type="entry name" value="FI21816P1"/>
    <property type="match status" value="1"/>
</dbReference>
<dbReference type="OrthoDB" id="290614at2759"/>
<dbReference type="PANTHER" id="PTHR11188">
    <property type="entry name" value="ARRESTIN DOMAIN CONTAINING PROTEIN"/>
    <property type="match status" value="1"/>
</dbReference>
<dbReference type="EMBL" id="MPUH01000105">
    <property type="protein sequence ID" value="OMJ90298.1"/>
    <property type="molecule type" value="Genomic_DNA"/>
</dbReference>
<gene>
    <name evidence="2" type="ORF">SteCoe_7317</name>
</gene>
<protein>
    <recommendedName>
        <fullName evidence="1">Arrestin-like N-terminal domain-containing protein</fullName>
    </recommendedName>
</protein>
<dbReference type="Proteomes" id="UP000187209">
    <property type="component" value="Unassembled WGS sequence"/>
</dbReference>
<dbReference type="InterPro" id="IPR014756">
    <property type="entry name" value="Ig_E-set"/>
</dbReference>